<sequence length="87" mass="10123">MQYPEKNRGSLPRRGADGGRFGPNSDWRLRECRGQEERRERVDYEGETTEGLWSTLYSVLDFKDLAGLRQRTDDVAFPHRAIPPIWG</sequence>
<feature type="region of interest" description="Disordered" evidence="1">
    <location>
        <begin position="1"/>
        <end position="28"/>
    </location>
</feature>
<dbReference type="EMBL" id="LACB01000446">
    <property type="protein sequence ID" value="KAJ9483290.1"/>
    <property type="molecule type" value="Genomic_DNA"/>
</dbReference>
<evidence type="ECO:0000313" key="3">
    <source>
        <dbReference type="Proteomes" id="UP001227192"/>
    </source>
</evidence>
<comment type="caution">
    <text evidence="2">The sequence shown here is derived from an EMBL/GenBank/DDBJ whole genome shotgun (WGS) entry which is preliminary data.</text>
</comment>
<keyword evidence="3" id="KW-1185">Reference proteome</keyword>
<gene>
    <name evidence="2" type="ORF">VN97_g10120</name>
</gene>
<name>A0AAI9TAQ2_PENTH</name>
<evidence type="ECO:0000256" key="1">
    <source>
        <dbReference type="SAM" id="MobiDB-lite"/>
    </source>
</evidence>
<accession>A0AAI9TAQ2</accession>
<dbReference type="AlphaFoldDB" id="A0AAI9TAQ2"/>
<evidence type="ECO:0000313" key="2">
    <source>
        <dbReference type="EMBL" id="KAJ9483290.1"/>
    </source>
</evidence>
<reference evidence="2" key="1">
    <citation type="submission" date="2015-06" db="EMBL/GenBank/DDBJ databases">
        <authorList>
            <person name="Nguyen H."/>
        </authorList>
    </citation>
    <scope>NUCLEOTIDE SEQUENCE</scope>
    <source>
        <strain evidence="2">DAOM 180753</strain>
    </source>
</reference>
<proteinExistence type="predicted"/>
<dbReference type="Proteomes" id="UP001227192">
    <property type="component" value="Unassembled WGS sequence"/>
</dbReference>
<organism evidence="2 3">
    <name type="scientific">Penicillium thymicola</name>
    <dbReference type="NCBI Taxonomy" id="293382"/>
    <lineage>
        <taxon>Eukaryota</taxon>
        <taxon>Fungi</taxon>
        <taxon>Dikarya</taxon>
        <taxon>Ascomycota</taxon>
        <taxon>Pezizomycotina</taxon>
        <taxon>Eurotiomycetes</taxon>
        <taxon>Eurotiomycetidae</taxon>
        <taxon>Eurotiales</taxon>
        <taxon>Aspergillaceae</taxon>
        <taxon>Penicillium</taxon>
    </lineage>
</organism>
<protein>
    <submittedName>
        <fullName evidence="2">Uncharacterized protein</fullName>
    </submittedName>
</protein>
<reference evidence="2" key="2">
    <citation type="journal article" date="2016" name="Fungal Biol.">
        <title>Ochratoxin A production by Penicillium thymicola.</title>
        <authorList>
            <person name="Nguyen H.D.T."/>
            <person name="McMullin D.R."/>
            <person name="Ponomareva E."/>
            <person name="Riley R."/>
            <person name="Pomraning K.R."/>
            <person name="Baker S.E."/>
            <person name="Seifert K.A."/>
        </authorList>
    </citation>
    <scope>NUCLEOTIDE SEQUENCE</scope>
    <source>
        <strain evidence="2">DAOM 180753</strain>
    </source>
</reference>